<name>A0A319DNQ1_9EURO</name>
<keyword evidence="3" id="KW-0576">Peroxisome</keyword>
<sequence length="246" mass="26087">MLSHLLRFTRTTPGLEKTFRLLQAACVLYLQLGVHSGVLGGGLGEDGWVKRAGVARGQLGLTRRFLRCVNFLDCFNRSFALLGGAGNQAQGGLATVLEICKWGCLGVYFLLEDVILLHQTSIYPLPAPLSKTIPTEANKFWFYALGFSLLGAAWTVLFSGGSSSSTSASGAAGKSPQKSNKSSASTSPVVKSSVDTRAILKKALVDGCDILIPGTFLGWIDVSELGVGVGMVVSTLVSGWEIWKTV</sequence>
<dbReference type="InterPro" id="IPR008733">
    <property type="entry name" value="PEX11"/>
</dbReference>
<dbReference type="GO" id="GO:0005778">
    <property type="term" value="C:peroxisomal membrane"/>
    <property type="evidence" value="ECO:0007669"/>
    <property type="project" value="UniProtKB-SubCell"/>
</dbReference>
<evidence type="ECO:0008006" key="8">
    <source>
        <dbReference type="Google" id="ProtNLM"/>
    </source>
</evidence>
<dbReference type="OrthoDB" id="3636394at2759"/>
<organism evidence="6 7">
    <name type="scientific">Aspergillus ellipticus CBS 707.79</name>
    <dbReference type="NCBI Taxonomy" id="1448320"/>
    <lineage>
        <taxon>Eukaryota</taxon>
        <taxon>Fungi</taxon>
        <taxon>Dikarya</taxon>
        <taxon>Ascomycota</taxon>
        <taxon>Pezizomycotina</taxon>
        <taxon>Eurotiomycetes</taxon>
        <taxon>Eurotiomycetidae</taxon>
        <taxon>Eurotiales</taxon>
        <taxon>Aspergillaceae</taxon>
        <taxon>Aspergillus</taxon>
        <taxon>Aspergillus subgen. Circumdati</taxon>
    </lineage>
</organism>
<dbReference type="PANTHER" id="PTHR12652:SF23">
    <property type="entry name" value="MICROBODY (PEROXISOME) PROLIFERATION PROTEIN PEROXIN 11B (EUROFUNG)"/>
    <property type="match status" value="1"/>
</dbReference>
<keyword evidence="1" id="KW-0962">Peroxisome biogenesis</keyword>
<comment type="subcellular location">
    <subcellularLocation>
        <location evidence="4">Peroxisome membrane</location>
    </subcellularLocation>
</comment>
<dbReference type="EMBL" id="KZ825904">
    <property type="protein sequence ID" value="PYH92903.1"/>
    <property type="molecule type" value="Genomic_DNA"/>
</dbReference>
<feature type="region of interest" description="Disordered" evidence="5">
    <location>
        <begin position="167"/>
        <end position="188"/>
    </location>
</feature>
<evidence type="ECO:0000313" key="7">
    <source>
        <dbReference type="Proteomes" id="UP000247810"/>
    </source>
</evidence>
<gene>
    <name evidence="6" type="ORF">BO71DRAFT_356377</name>
</gene>
<keyword evidence="7" id="KW-1185">Reference proteome</keyword>
<evidence type="ECO:0000313" key="6">
    <source>
        <dbReference type="EMBL" id="PYH92903.1"/>
    </source>
</evidence>
<evidence type="ECO:0000256" key="3">
    <source>
        <dbReference type="ARBA" id="ARBA00023140"/>
    </source>
</evidence>
<evidence type="ECO:0000256" key="4">
    <source>
        <dbReference type="ARBA" id="ARBA00046271"/>
    </source>
</evidence>
<dbReference type="AlphaFoldDB" id="A0A319DNQ1"/>
<dbReference type="VEuPathDB" id="FungiDB:BO71DRAFT_356377"/>
<keyword evidence="2" id="KW-0472">Membrane</keyword>
<evidence type="ECO:0000256" key="2">
    <source>
        <dbReference type="ARBA" id="ARBA00023136"/>
    </source>
</evidence>
<reference evidence="6 7" key="1">
    <citation type="submission" date="2018-02" db="EMBL/GenBank/DDBJ databases">
        <title>The genomes of Aspergillus section Nigri reveals drivers in fungal speciation.</title>
        <authorList>
            <consortium name="DOE Joint Genome Institute"/>
            <person name="Vesth T.C."/>
            <person name="Nybo J."/>
            <person name="Theobald S."/>
            <person name="Brandl J."/>
            <person name="Frisvad J.C."/>
            <person name="Nielsen K.F."/>
            <person name="Lyhne E.K."/>
            <person name="Kogle M.E."/>
            <person name="Kuo A."/>
            <person name="Riley R."/>
            <person name="Clum A."/>
            <person name="Nolan M."/>
            <person name="Lipzen A."/>
            <person name="Salamov A."/>
            <person name="Henrissat B."/>
            <person name="Wiebenga A."/>
            <person name="De vries R.P."/>
            <person name="Grigoriev I.V."/>
            <person name="Mortensen U.H."/>
            <person name="Andersen M.R."/>
            <person name="Baker S.E."/>
        </authorList>
    </citation>
    <scope>NUCLEOTIDE SEQUENCE [LARGE SCALE GENOMIC DNA]</scope>
    <source>
        <strain evidence="6 7">CBS 707.79</strain>
    </source>
</reference>
<evidence type="ECO:0000256" key="5">
    <source>
        <dbReference type="SAM" id="MobiDB-lite"/>
    </source>
</evidence>
<accession>A0A319DNQ1</accession>
<dbReference type="Pfam" id="PF05648">
    <property type="entry name" value="PEX11"/>
    <property type="match status" value="1"/>
</dbReference>
<protein>
    <recommendedName>
        <fullName evidence="8">Peroxisomal biogenesis factor 11</fullName>
    </recommendedName>
</protein>
<dbReference type="STRING" id="1448320.A0A319DNQ1"/>
<proteinExistence type="predicted"/>
<dbReference type="Proteomes" id="UP000247810">
    <property type="component" value="Unassembled WGS sequence"/>
</dbReference>
<evidence type="ECO:0000256" key="1">
    <source>
        <dbReference type="ARBA" id="ARBA00022593"/>
    </source>
</evidence>
<dbReference type="PANTHER" id="PTHR12652">
    <property type="entry name" value="PEROXISOMAL BIOGENESIS FACTOR 11"/>
    <property type="match status" value="1"/>
</dbReference>
<dbReference type="GO" id="GO:0016559">
    <property type="term" value="P:peroxisome fission"/>
    <property type="evidence" value="ECO:0007669"/>
    <property type="project" value="InterPro"/>
</dbReference>